<dbReference type="EMBL" id="CP014674">
    <property type="protein sequence ID" value="AOX16425.1"/>
    <property type="molecule type" value="Genomic_DNA"/>
</dbReference>
<keyword evidence="3" id="KW-1185">Reference proteome</keyword>
<evidence type="ECO:0000313" key="3">
    <source>
        <dbReference type="Proteomes" id="UP000179145"/>
    </source>
</evidence>
<proteinExistence type="predicted"/>
<feature type="region of interest" description="Disordered" evidence="1">
    <location>
        <begin position="74"/>
        <end position="94"/>
    </location>
</feature>
<organism evidence="2 3">
    <name type="scientific">Kozakia baliensis</name>
    <dbReference type="NCBI Taxonomy" id="153496"/>
    <lineage>
        <taxon>Bacteria</taxon>
        <taxon>Pseudomonadati</taxon>
        <taxon>Pseudomonadota</taxon>
        <taxon>Alphaproteobacteria</taxon>
        <taxon>Acetobacterales</taxon>
        <taxon>Acetobacteraceae</taxon>
        <taxon>Kozakia</taxon>
    </lineage>
</organism>
<dbReference type="OrthoDB" id="7275869at2"/>
<gene>
    <name evidence="2" type="ORF">A0U89_04005</name>
</gene>
<name>A0A1D8URZ0_9PROT</name>
<dbReference type="Proteomes" id="UP000179145">
    <property type="component" value="Chromosome"/>
</dbReference>
<protein>
    <submittedName>
        <fullName evidence="2">Uncharacterized protein</fullName>
    </submittedName>
</protein>
<evidence type="ECO:0000313" key="2">
    <source>
        <dbReference type="EMBL" id="AOX16425.1"/>
    </source>
</evidence>
<dbReference type="AlphaFoldDB" id="A0A1D8URZ0"/>
<dbReference type="KEGG" id="kba:A0U89_04005"/>
<dbReference type="RefSeq" id="WP_070402188.1">
    <property type="nucleotide sequence ID" value="NZ_BJVW01000002.1"/>
</dbReference>
<reference evidence="2 3" key="1">
    <citation type="journal article" date="2016" name="Microb. Cell Fact.">
        <title>Dissection of exopolysaccharide biosynthesis in Kozakia baliensis.</title>
        <authorList>
            <person name="Brandt J.U."/>
            <person name="Jakob F."/>
            <person name="Behr J."/>
            <person name="Geissler A.J."/>
            <person name="Vogel R.F."/>
        </authorList>
    </citation>
    <scope>NUCLEOTIDE SEQUENCE [LARGE SCALE GENOMIC DNA]</scope>
    <source>
        <strain evidence="2 3">DSM 14400</strain>
    </source>
</reference>
<sequence>MHKMLADGELKTGQDFYEAAFIEQHGENSDDFLQAHILAMASLAKGYAKARWISAATLDRYLQSIQQPQVFGTQASVATDPRSHSAGTPTMEPFNPALIPDSLRNALGVISHQERRRKFAQGDFKSSLEGN</sequence>
<evidence type="ECO:0000256" key="1">
    <source>
        <dbReference type="SAM" id="MobiDB-lite"/>
    </source>
</evidence>
<dbReference type="eggNOG" id="COG0457">
    <property type="taxonomic scope" value="Bacteria"/>
</dbReference>
<accession>A0A1D8URZ0</accession>